<name>A0AAV4PB27_CAEEX</name>
<dbReference type="Proteomes" id="UP001054945">
    <property type="component" value="Unassembled WGS sequence"/>
</dbReference>
<evidence type="ECO:0000313" key="2">
    <source>
        <dbReference type="Proteomes" id="UP001054945"/>
    </source>
</evidence>
<reference evidence="1 2" key="1">
    <citation type="submission" date="2021-06" db="EMBL/GenBank/DDBJ databases">
        <title>Caerostris extrusa draft genome.</title>
        <authorList>
            <person name="Kono N."/>
            <person name="Arakawa K."/>
        </authorList>
    </citation>
    <scope>NUCLEOTIDE SEQUENCE [LARGE SCALE GENOMIC DNA]</scope>
</reference>
<dbReference type="PANTHER" id="PTHR48465">
    <property type="entry name" value="PROTEIN SSUH2 HOMOLOG"/>
    <property type="match status" value="1"/>
</dbReference>
<evidence type="ECO:0000313" key="1">
    <source>
        <dbReference type="EMBL" id="GIX93183.1"/>
    </source>
</evidence>
<accession>A0AAV4PB27</accession>
<dbReference type="InterPro" id="IPR052789">
    <property type="entry name" value="SSUH2_homolog"/>
</dbReference>
<dbReference type="PANTHER" id="PTHR48465:SF1">
    <property type="entry name" value="PROTEIN SSUH2 HOMOLOG"/>
    <property type="match status" value="1"/>
</dbReference>
<organism evidence="1 2">
    <name type="scientific">Caerostris extrusa</name>
    <name type="common">Bark spider</name>
    <name type="synonym">Caerostris bankana</name>
    <dbReference type="NCBI Taxonomy" id="172846"/>
    <lineage>
        <taxon>Eukaryota</taxon>
        <taxon>Metazoa</taxon>
        <taxon>Ecdysozoa</taxon>
        <taxon>Arthropoda</taxon>
        <taxon>Chelicerata</taxon>
        <taxon>Arachnida</taxon>
        <taxon>Araneae</taxon>
        <taxon>Araneomorphae</taxon>
        <taxon>Entelegynae</taxon>
        <taxon>Araneoidea</taxon>
        <taxon>Araneidae</taxon>
        <taxon>Caerostris</taxon>
    </lineage>
</organism>
<keyword evidence="2" id="KW-1185">Reference proteome</keyword>
<feature type="non-terminal residue" evidence="1">
    <location>
        <position position="1"/>
    </location>
</feature>
<dbReference type="AlphaFoldDB" id="A0AAV4PB27"/>
<sequence>QYVDGPTERPSSRTVGYQIHHTEMFQDCQIKLKFPHTAYVKECGRCVWGTAESGCDSCYGRGGTTCISCSGVGRRNGQQCTSCFGTGRRRCWNCSGTGQVKCGTCDGRGNLRHFRLLIVTWKNHVESYITPTSKLPKQLILEVTGKELFKEQNLRVYPINHATDISVNGASKHLVEKHATAFPQEFIRQQRHTLQAVPLVKAKVCLEKKTGRILCLWIPEASLLRRLSAKMLLLYLLLM</sequence>
<dbReference type="EMBL" id="BPLR01004210">
    <property type="protein sequence ID" value="GIX93183.1"/>
    <property type="molecule type" value="Genomic_DNA"/>
</dbReference>
<comment type="caution">
    <text evidence="1">The sequence shown here is derived from an EMBL/GenBank/DDBJ whole genome shotgun (WGS) entry which is preliminary data.</text>
</comment>
<proteinExistence type="predicted"/>
<gene>
    <name evidence="1" type="primary">SSUH2_9</name>
    <name evidence="1" type="ORF">CEXT_265951</name>
</gene>
<protein>
    <submittedName>
        <fullName evidence="1">Protein SSUH2</fullName>
    </submittedName>
</protein>